<proteinExistence type="predicted"/>
<dbReference type="EMBL" id="LTBA01000022">
    <property type="protein sequence ID" value="KYH34193.1"/>
    <property type="molecule type" value="Genomic_DNA"/>
</dbReference>
<dbReference type="InterPro" id="IPR010095">
    <property type="entry name" value="Cas12f1-like_TNB"/>
</dbReference>
<evidence type="ECO:0000256" key="1">
    <source>
        <dbReference type="ARBA" id="ARBA00023125"/>
    </source>
</evidence>
<dbReference type="PATRIC" id="fig|1121338.3.peg.1890"/>
<comment type="caution">
    <text evidence="2">The sequence shown here is derived from an EMBL/GenBank/DDBJ whole genome shotgun (WGS) entry which is preliminary data.</text>
</comment>
<dbReference type="GO" id="GO:0003677">
    <property type="term" value="F:DNA binding"/>
    <property type="evidence" value="ECO:0007669"/>
    <property type="project" value="UniProtKB-KW"/>
</dbReference>
<evidence type="ECO:0008006" key="4">
    <source>
        <dbReference type="Google" id="ProtNLM"/>
    </source>
</evidence>
<keyword evidence="1" id="KW-0238">DNA-binding</keyword>
<protein>
    <recommendedName>
        <fullName evidence="4">Transposase</fullName>
    </recommendedName>
</protein>
<reference evidence="2 3" key="1">
    <citation type="submission" date="2016-02" db="EMBL/GenBank/DDBJ databases">
        <title>Genome sequence of Clostridium tepidiprofundi DSM 19306.</title>
        <authorList>
            <person name="Poehlein A."/>
            <person name="Daniel R."/>
        </authorList>
    </citation>
    <scope>NUCLEOTIDE SEQUENCE [LARGE SCALE GENOMIC DNA]</scope>
    <source>
        <strain evidence="2 3">DSM 19306</strain>
    </source>
</reference>
<sequence>MSFLEISTLEKTKNNRAVKIQVPIYLPHKLSKKTGKVNGIDYRKLFLNHLETGEAYQVELIKRNGKYYCHITFDVPKTEILYTGHNGIIGIDTNPDGFALTMIDNKGNYKWHTYLKQSELLYARSNRRENLCGELAKQIVLIAKTYGCGIAIEDLKFKNDKDVGSKFARIKHGFIYSKLLTVLESACIREGIEIIKVKPQFTSKIGLYKYCHQYGMVVHNGAGMVIARRSYGFKERVPKILVDKFIDDIEEFNTYNEWKKWTVINKNIKGKVGVKPDLWLINRKKLLGIAS</sequence>
<evidence type="ECO:0000313" key="2">
    <source>
        <dbReference type="EMBL" id="KYH34193.1"/>
    </source>
</evidence>
<keyword evidence="3" id="KW-1185">Reference proteome</keyword>
<accession>A0A151B337</accession>
<dbReference type="STRING" id="1121338.CLTEP_18460"/>
<gene>
    <name evidence="2" type="ORF">CLTEP_18460</name>
</gene>
<dbReference type="OrthoDB" id="7375452at2"/>
<dbReference type="AlphaFoldDB" id="A0A151B337"/>
<organism evidence="2 3">
    <name type="scientific">Clostridium tepidiprofundi DSM 19306</name>
    <dbReference type="NCBI Taxonomy" id="1121338"/>
    <lineage>
        <taxon>Bacteria</taxon>
        <taxon>Bacillati</taxon>
        <taxon>Bacillota</taxon>
        <taxon>Clostridia</taxon>
        <taxon>Eubacteriales</taxon>
        <taxon>Clostridiaceae</taxon>
        <taxon>Clostridium</taxon>
    </lineage>
</organism>
<dbReference type="RefSeq" id="WP_153016310.1">
    <property type="nucleotide sequence ID" value="NZ_LTBA01000022.1"/>
</dbReference>
<dbReference type="NCBIfam" id="TIGR01766">
    <property type="entry name" value="IS200/IS605 family accessory protein TnpB-like domain"/>
    <property type="match status" value="1"/>
</dbReference>
<dbReference type="Proteomes" id="UP000075531">
    <property type="component" value="Unassembled WGS sequence"/>
</dbReference>
<evidence type="ECO:0000313" key="3">
    <source>
        <dbReference type="Proteomes" id="UP000075531"/>
    </source>
</evidence>
<name>A0A151B337_9CLOT</name>